<organism evidence="2 3">
    <name type="scientific">Corchorus capsularis</name>
    <name type="common">Jute</name>
    <dbReference type="NCBI Taxonomy" id="210143"/>
    <lineage>
        <taxon>Eukaryota</taxon>
        <taxon>Viridiplantae</taxon>
        <taxon>Streptophyta</taxon>
        <taxon>Embryophyta</taxon>
        <taxon>Tracheophyta</taxon>
        <taxon>Spermatophyta</taxon>
        <taxon>Magnoliopsida</taxon>
        <taxon>eudicotyledons</taxon>
        <taxon>Gunneridae</taxon>
        <taxon>Pentapetalae</taxon>
        <taxon>rosids</taxon>
        <taxon>malvids</taxon>
        <taxon>Malvales</taxon>
        <taxon>Malvaceae</taxon>
        <taxon>Grewioideae</taxon>
        <taxon>Apeibeae</taxon>
        <taxon>Corchorus</taxon>
    </lineage>
</organism>
<dbReference type="Gene3D" id="2.30.30.140">
    <property type="match status" value="1"/>
</dbReference>
<evidence type="ECO:0000256" key="1">
    <source>
        <dbReference type="SAM" id="MobiDB-lite"/>
    </source>
</evidence>
<dbReference type="STRING" id="210143.A0A1R3GET5"/>
<feature type="region of interest" description="Disordered" evidence="1">
    <location>
        <begin position="1"/>
        <end position="32"/>
    </location>
</feature>
<dbReference type="EMBL" id="AWWV01014480">
    <property type="protein sequence ID" value="OMO56592.1"/>
    <property type="molecule type" value="Genomic_DNA"/>
</dbReference>
<protein>
    <submittedName>
        <fullName evidence="2">Uncharacterized protein</fullName>
    </submittedName>
</protein>
<reference evidence="2 3" key="1">
    <citation type="submission" date="2013-09" db="EMBL/GenBank/DDBJ databases">
        <title>Corchorus capsularis genome sequencing.</title>
        <authorList>
            <person name="Alam M."/>
            <person name="Haque M.S."/>
            <person name="Islam M.S."/>
            <person name="Emdad E.M."/>
            <person name="Islam M.M."/>
            <person name="Ahmed B."/>
            <person name="Halim A."/>
            <person name="Hossen Q.M.M."/>
            <person name="Hossain M.Z."/>
            <person name="Ahmed R."/>
            <person name="Khan M.M."/>
            <person name="Islam R."/>
            <person name="Rashid M.M."/>
            <person name="Khan S.A."/>
            <person name="Rahman M.S."/>
            <person name="Alam M."/>
        </authorList>
    </citation>
    <scope>NUCLEOTIDE SEQUENCE [LARGE SCALE GENOMIC DNA]</scope>
    <source>
        <strain evidence="3">cv. CVL-1</strain>
        <tissue evidence="2">Whole seedling</tissue>
    </source>
</reference>
<proteinExistence type="predicted"/>
<gene>
    <name evidence="2" type="ORF">CCACVL1_26442</name>
</gene>
<accession>A0A1R3GET5</accession>
<feature type="compositionally biased region" description="Low complexity" evidence="1">
    <location>
        <begin position="12"/>
        <end position="23"/>
    </location>
</feature>
<comment type="caution">
    <text evidence="2">The sequence shown here is derived from an EMBL/GenBank/DDBJ whole genome shotgun (WGS) entry which is preliminary data.</text>
</comment>
<evidence type="ECO:0000313" key="3">
    <source>
        <dbReference type="Proteomes" id="UP000188268"/>
    </source>
</evidence>
<dbReference type="AlphaFoldDB" id="A0A1R3GET5"/>
<dbReference type="Gramene" id="OMO56592">
    <property type="protein sequence ID" value="OMO56592"/>
    <property type="gene ID" value="CCACVL1_26442"/>
</dbReference>
<dbReference type="Proteomes" id="UP000188268">
    <property type="component" value="Unassembled WGS sequence"/>
</dbReference>
<name>A0A1R3GET5_COCAP</name>
<keyword evidence="3" id="KW-1185">Reference proteome</keyword>
<evidence type="ECO:0000313" key="2">
    <source>
        <dbReference type="EMBL" id="OMO56592.1"/>
    </source>
</evidence>
<sequence>MGSSSKEETATDADTSSGDTPPSNSNLFTEGERVLAYHGPRIYEAKA</sequence>